<dbReference type="VEuPathDB" id="FungiDB:A1O7_02194"/>
<reference evidence="1 2" key="1">
    <citation type="submission" date="2013-03" db="EMBL/GenBank/DDBJ databases">
        <title>The Genome Sequence of Cladophialophora yegresii CBS 114405.</title>
        <authorList>
            <consortium name="The Broad Institute Genomics Platform"/>
            <person name="Cuomo C."/>
            <person name="de Hoog S."/>
            <person name="Gorbushina A."/>
            <person name="Walker B."/>
            <person name="Young S.K."/>
            <person name="Zeng Q."/>
            <person name="Gargeya S."/>
            <person name="Fitzgerald M."/>
            <person name="Haas B."/>
            <person name="Abouelleil A."/>
            <person name="Allen A.W."/>
            <person name="Alvarado L."/>
            <person name="Arachchi H.M."/>
            <person name="Berlin A.M."/>
            <person name="Chapman S.B."/>
            <person name="Gainer-Dewar J."/>
            <person name="Goldberg J."/>
            <person name="Griggs A."/>
            <person name="Gujja S."/>
            <person name="Hansen M."/>
            <person name="Howarth C."/>
            <person name="Imamovic A."/>
            <person name="Ireland A."/>
            <person name="Larimer J."/>
            <person name="McCowan C."/>
            <person name="Murphy C."/>
            <person name="Pearson M."/>
            <person name="Poon T.W."/>
            <person name="Priest M."/>
            <person name="Roberts A."/>
            <person name="Saif S."/>
            <person name="Shea T."/>
            <person name="Sisk P."/>
            <person name="Sykes S."/>
            <person name="Wortman J."/>
            <person name="Nusbaum C."/>
            <person name="Birren B."/>
        </authorList>
    </citation>
    <scope>NUCLEOTIDE SEQUENCE [LARGE SCALE GENOMIC DNA]</scope>
    <source>
        <strain evidence="1 2">CBS 114405</strain>
    </source>
</reference>
<dbReference type="GeneID" id="19176803"/>
<dbReference type="Proteomes" id="UP000019473">
    <property type="component" value="Unassembled WGS sequence"/>
</dbReference>
<dbReference type="EMBL" id="AMGW01000002">
    <property type="protein sequence ID" value="EXJ61764.1"/>
    <property type="molecule type" value="Genomic_DNA"/>
</dbReference>
<evidence type="ECO:0000313" key="1">
    <source>
        <dbReference type="EMBL" id="EXJ61764.1"/>
    </source>
</evidence>
<dbReference type="eggNOG" id="ENOG502SJYI">
    <property type="taxonomic scope" value="Eukaryota"/>
</dbReference>
<gene>
    <name evidence="1" type="ORF">A1O7_02194</name>
</gene>
<organism evidence="1 2">
    <name type="scientific">Cladophialophora yegresii CBS 114405</name>
    <dbReference type="NCBI Taxonomy" id="1182544"/>
    <lineage>
        <taxon>Eukaryota</taxon>
        <taxon>Fungi</taxon>
        <taxon>Dikarya</taxon>
        <taxon>Ascomycota</taxon>
        <taxon>Pezizomycotina</taxon>
        <taxon>Eurotiomycetes</taxon>
        <taxon>Chaetothyriomycetidae</taxon>
        <taxon>Chaetothyriales</taxon>
        <taxon>Herpotrichiellaceae</taxon>
        <taxon>Cladophialophora</taxon>
    </lineage>
</organism>
<name>W9WTW3_9EURO</name>
<protein>
    <submittedName>
        <fullName evidence="1">Uncharacterized protein</fullName>
    </submittedName>
</protein>
<comment type="caution">
    <text evidence="1">The sequence shown here is derived from an EMBL/GenBank/DDBJ whole genome shotgun (WGS) entry which is preliminary data.</text>
</comment>
<proteinExistence type="predicted"/>
<evidence type="ECO:0000313" key="2">
    <source>
        <dbReference type="Proteomes" id="UP000019473"/>
    </source>
</evidence>
<dbReference type="HOGENOM" id="CLU_009290_0_0_1"/>
<dbReference type="RefSeq" id="XP_007754418.1">
    <property type="nucleotide sequence ID" value="XM_007756228.1"/>
</dbReference>
<dbReference type="OrthoDB" id="4138962at2759"/>
<dbReference type="AlphaFoldDB" id="W9WTW3"/>
<keyword evidence="2" id="KW-1185">Reference proteome</keyword>
<accession>W9WTW3</accession>
<sequence length="990" mass="108754">MNTPSISAALVSGKQETNLAGLATINFDFSLVKVEPPLEYRGLGACLSKDRREVAENGLQHVTARKLGALFRSALPEVVYLVKAYGARVSEIAESPTSNSGSKRDNGAFADFVGADGTSIWAAATSGRDAILAHLLACMLARMWSHQEATSIWHELVEARRKILQTEASDPVALAASQATLTRAQLADWDASARSWLQVADAAKFRSQKQLMLIIQEFGLVVNTKKNLYDSVLDAWAQALGVVNRLVQGIPQNVQSGAILLGLASWHLYPNILALGSSSNQVVEQKDSLLPDGGLLTLGVKSASPTLPEGIFWSLPLAYLRYYGNAVTITKAVSDNHGYGSMKDLALIALGCLFPDRAFEERTFLTVARLVSLLESQFVKLQAVKQEGSTRPCPDWLQFLSQAANELLSARKDDAKTMLKRVSFGSRRCERFLSRSSVSSYPFSVLWQTEIYFQLLGTVELKIEFLRKIASRLVGKGSDQQMIIAYRSSPGDPLSLATAFPIASEAAAKEETNPATREEAQHCRWLGGPPGHLPLMSEQFSVIDTSKALVSCPSALAWVGAPKPFTCNSKLGDEEDYKRYFTSPTRWSQHDGSFLPSAHSEDFMSLFLEVMERYVPLDTVEDDFAIVEELPGIAIFHPFLATLLQQHYIPVDTSQLCSLIDTGEVLDGKQLRSIQCLAIASAIYDQMPGARVNLDVTQHTIHTCRWVGSGRILPYRTWMSSEISRRKAFACITWFETGSIDLSPTDLAQAMALSIGNSLFIAAALLRDPSDDSAQATVTRVNGNIGKAGFAILIPPPDPLSKTVGHESFNVINHAPYDGNFQDSFEHTSMHLSLTDYSIPFATEHKSFRDVEAYFQEAVISVFDRSEWVADLDVLKSLASIKHYRTESKGSKHSSAECGLYNPFDEASTNLTSVDTWAELIDRPLGAAVVRARGNWVGRLAAACLSVQRNHETLVLPSTVSCWTWPAKSNELFDYILSAVQTKKPITFIM</sequence>